<dbReference type="Pfam" id="PF04781">
    <property type="entry name" value="DUF627"/>
    <property type="match status" value="1"/>
</dbReference>
<dbReference type="InterPro" id="IPR052398">
    <property type="entry name" value="Ubiquitin_hydrolase_53/54"/>
</dbReference>
<dbReference type="Pfam" id="PF04780">
    <property type="entry name" value="DUF629"/>
    <property type="match status" value="1"/>
</dbReference>
<keyword evidence="2" id="KW-0378">Hydrolase</keyword>
<evidence type="ECO:0000313" key="7">
    <source>
        <dbReference type="Proteomes" id="UP000243459"/>
    </source>
</evidence>
<dbReference type="EMBL" id="CM007383">
    <property type="protein sequence ID" value="ONK75353.1"/>
    <property type="molecule type" value="Genomic_DNA"/>
</dbReference>
<evidence type="ECO:0000313" key="6">
    <source>
        <dbReference type="EMBL" id="ONK75353.1"/>
    </source>
</evidence>
<name>A0A5P1FC77_ASPOF</name>
<feature type="domain" description="DUF627" evidence="5">
    <location>
        <begin position="40"/>
        <end position="145"/>
    </location>
</feature>
<dbReference type="PANTHER" id="PTHR22975:SF9">
    <property type="entry name" value="ECHINUS SPLICE FORM 3"/>
    <property type="match status" value="1"/>
</dbReference>
<feature type="domain" description="DUF629" evidence="4">
    <location>
        <begin position="217"/>
        <end position="606"/>
    </location>
</feature>
<feature type="compositionally biased region" description="Basic residues" evidence="3">
    <location>
        <begin position="715"/>
        <end position="731"/>
    </location>
</feature>
<dbReference type="GO" id="GO:0016787">
    <property type="term" value="F:hydrolase activity"/>
    <property type="evidence" value="ECO:0007669"/>
    <property type="project" value="UniProtKB-KW"/>
</dbReference>
<keyword evidence="1" id="KW-0833">Ubl conjugation pathway</keyword>
<keyword evidence="7" id="KW-1185">Reference proteome</keyword>
<evidence type="ECO:0000256" key="3">
    <source>
        <dbReference type="SAM" id="MobiDB-lite"/>
    </source>
</evidence>
<evidence type="ECO:0000256" key="1">
    <source>
        <dbReference type="ARBA" id="ARBA00022786"/>
    </source>
</evidence>
<dbReference type="InterPro" id="IPR006865">
    <property type="entry name" value="DUF629"/>
</dbReference>
<proteinExistence type="predicted"/>
<sequence length="731" mass="84511">MFKSPIKMKIPALIIPPSSSLAPTITEPHPSLNEMKNLCRALQFIRKGDPVKAKNVLKGIRHKHQSSAVFHRVHSAVLCHYATKLINDPESQTYQYDNALDSAHQATILSPNNLEFSFYYVTRLVSHCKYEEAKKECERALAITNPVDFLMDYIKESNQETSTLERISLHQDYLQFLLYVLKSPNLSEKCRKTLLIDPGIVQIRTYLRSLQTPTEWRDLLRVPIKDFEYKTDFKFPFEALTFSHEKHIWKYWVCPCCDEQDFNDAQLMWQHMLEEHLYEPPEELQSFLPKQLDQHWTDKIVKGIWEPIDIRDRTTNSNLECSLSTNTERSFFLKRIKCNFWLLATNNCLSKSHIDKVLRYVMGENQVLPSVQDLENVGTGDQLILCIRILDSLQLEKVHNFLESLVQACNLCIRAERHRPLGNAFLDSPGIGVTLDDSFLHIDLDLKPLSNSENSLSAEDKTWSSPDVNRVMCWLYEDQNHTEKINALAAEREVETINIVEKLRNEYEDLCMICSKKRKLIQYQDALNLFKNKCKNELAERANSAEYLTQWKKELAEKAESGNDSLICVISDILTEAETLNASRKQDGAINQSNDNDKDNSTSSLDNSCIKAAHKKLESSSNVEICIADAQIMKNLATTRQLQLNLERDCTVDYRVILVPHLRAYIQEALKRRIAEQKESGAKIEASFKELLHDDEKQTVKRDYNRKQLQETARGKTKSSSFKKSKRKQSR</sequence>
<dbReference type="Gramene" id="ONK75353">
    <property type="protein sequence ID" value="ONK75353"/>
    <property type="gene ID" value="A4U43_C03F15950"/>
</dbReference>
<dbReference type="PANTHER" id="PTHR22975">
    <property type="entry name" value="UBIQUITIN SPECIFIC PROTEINASE"/>
    <property type="match status" value="1"/>
</dbReference>
<feature type="region of interest" description="Disordered" evidence="3">
    <location>
        <begin position="585"/>
        <end position="604"/>
    </location>
</feature>
<dbReference type="InterPro" id="IPR006866">
    <property type="entry name" value="DUF627_N"/>
</dbReference>
<accession>A0A5P1FC77</accession>
<reference evidence="7" key="1">
    <citation type="journal article" date="2017" name="Nat. Commun.">
        <title>The asparagus genome sheds light on the origin and evolution of a young Y chromosome.</title>
        <authorList>
            <person name="Harkess A."/>
            <person name="Zhou J."/>
            <person name="Xu C."/>
            <person name="Bowers J.E."/>
            <person name="Van der Hulst R."/>
            <person name="Ayyampalayam S."/>
            <person name="Mercati F."/>
            <person name="Riccardi P."/>
            <person name="McKain M.R."/>
            <person name="Kakrana A."/>
            <person name="Tang H."/>
            <person name="Ray J."/>
            <person name="Groenendijk J."/>
            <person name="Arikit S."/>
            <person name="Mathioni S.M."/>
            <person name="Nakano M."/>
            <person name="Shan H."/>
            <person name="Telgmann-Rauber A."/>
            <person name="Kanno A."/>
            <person name="Yue Z."/>
            <person name="Chen H."/>
            <person name="Li W."/>
            <person name="Chen Y."/>
            <person name="Xu X."/>
            <person name="Zhang Y."/>
            <person name="Luo S."/>
            <person name="Chen H."/>
            <person name="Gao J."/>
            <person name="Mao Z."/>
            <person name="Pires J.C."/>
            <person name="Luo M."/>
            <person name="Kudrna D."/>
            <person name="Wing R.A."/>
            <person name="Meyers B.C."/>
            <person name="Yi K."/>
            <person name="Kong H."/>
            <person name="Lavrijsen P."/>
            <person name="Sunseri F."/>
            <person name="Falavigna A."/>
            <person name="Ye Y."/>
            <person name="Leebens-Mack J.H."/>
            <person name="Chen G."/>
        </authorList>
    </citation>
    <scope>NUCLEOTIDE SEQUENCE [LARGE SCALE GENOMIC DNA]</scope>
    <source>
        <strain evidence="7">cv. DH0086</strain>
    </source>
</reference>
<dbReference type="OMA" id="TWKMNIN"/>
<dbReference type="AlphaFoldDB" id="A0A5P1FC77"/>
<protein>
    <recommendedName>
        <fullName evidence="8">DUF629 domain-containing protein</fullName>
    </recommendedName>
</protein>
<dbReference type="Proteomes" id="UP000243459">
    <property type="component" value="Chromosome 3"/>
</dbReference>
<evidence type="ECO:0000259" key="4">
    <source>
        <dbReference type="Pfam" id="PF04780"/>
    </source>
</evidence>
<organism evidence="6 7">
    <name type="scientific">Asparagus officinalis</name>
    <name type="common">Garden asparagus</name>
    <dbReference type="NCBI Taxonomy" id="4686"/>
    <lineage>
        <taxon>Eukaryota</taxon>
        <taxon>Viridiplantae</taxon>
        <taxon>Streptophyta</taxon>
        <taxon>Embryophyta</taxon>
        <taxon>Tracheophyta</taxon>
        <taxon>Spermatophyta</taxon>
        <taxon>Magnoliopsida</taxon>
        <taxon>Liliopsida</taxon>
        <taxon>Asparagales</taxon>
        <taxon>Asparagaceae</taxon>
        <taxon>Asparagoideae</taxon>
        <taxon>Asparagus</taxon>
    </lineage>
</organism>
<evidence type="ECO:0000259" key="5">
    <source>
        <dbReference type="Pfam" id="PF04781"/>
    </source>
</evidence>
<feature type="region of interest" description="Disordered" evidence="3">
    <location>
        <begin position="699"/>
        <end position="731"/>
    </location>
</feature>
<evidence type="ECO:0000256" key="2">
    <source>
        <dbReference type="ARBA" id="ARBA00022801"/>
    </source>
</evidence>
<evidence type="ECO:0008006" key="8">
    <source>
        <dbReference type="Google" id="ProtNLM"/>
    </source>
</evidence>
<dbReference type="OrthoDB" id="1052909at2759"/>
<feature type="compositionally biased region" description="Basic and acidic residues" evidence="3">
    <location>
        <begin position="699"/>
        <end position="709"/>
    </location>
</feature>
<gene>
    <name evidence="6" type="ORF">A4U43_C03F15950</name>
</gene>